<reference evidence="1 2" key="1">
    <citation type="submission" date="2024-01" db="EMBL/GenBank/DDBJ databases">
        <title>A draft genome for a cacao thread blight-causing isolate of Paramarasmius palmivorus.</title>
        <authorList>
            <person name="Baruah I.K."/>
            <person name="Bukari Y."/>
            <person name="Amoako-Attah I."/>
            <person name="Meinhardt L.W."/>
            <person name="Bailey B.A."/>
            <person name="Cohen S.P."/>
        </authorList>
    </citation>
    <scope>NUCLEOTIDE SEQUENCE [LARGE SCALE GENOMIC DNA]</scope>
    <source>
        <strain evidence="1 2">GH-12</strain>
    </source>
</reference>
<dbReference type="EMBL" id="JAYKXP010000010">
    <property type="protein sequence ID" value="KAK7053415.1"/>
    <property type="molecule type" value="Genomic_DNA"/>
</dbReference>
<sequence length="251" mass="27377">MVLSVPTSTTYKLVIAYAIQVYPAHWSVGVTELIIANHSRSSSSGSTLSSSSHYLLPTASAPVSILSTRTARAVDVPQVWVDERKLRYMREQWSRKVSRIGATQTDGKWVVLAPDDSVRPALTAAVVPSYPHAASSLYSPTSLQLYRLSLPQPSSVASSSPKLTFVRTLNGQLGPISALALADGRCVSFGLNGSIWVWDLEAGTGTEVAEPEPGLTYQDPRFLSTKYCVSFDDRRIITTVGDRVMVRRFDI</sequence>
<accession>A0AAW0DPI2</accession>
<dbReference type="SUPFAM" id="SSF69322">
    <property type="entry name" value="Tricorn protease domain 2"/>
    <property type="match status" value="1"/>
</dbReference>
<gene>
    <name evidence="1" type="ORF">VNI00_004041</name>
</gene>
<evidence type="ECO:0000313" key="1">
    <source>
        <dbReference type="EMBL" id="KAK7053415.1"/>
    </source>
</evidence>
<keyword evidence="2" id="KW-1185">Reference proteome</keyword>
<comment type="caution">
    <text evidence="1">The sequence shown here is derived from an EMBL/GenBank/DDBJ whole genome shotgun (WGS) entry which is preliminary data.</text>
</comment>
<proteinExistence type="predicted"/>
<evidence type="ECO:0000313" key="2">
    <source>
        <dbReference type="Proteomes" id="UP001383192"/>
    </source>
</evidence>
<protein>
    <submittedName>
        <fullName evidence="1">Uncharacterized protein</fullName>
    </submittedName>
</protein>
<dbReference type="InterPro" id="IPR015943">
    <property type="entry name" value="WD40/YVTN_repeat-like_dom_sf"/>
</dbReference>
<dbReference type="Proteomes" id="UP001383192">
    <property type="component" value="Unassembled WGS sequence"/>
</dbReference>
<dbReference type="AlphaFoldDB" id="A0AAW0DPI2"/>
<name>A0AAW0DPI2_9AGAR</name>
<organism evidence="1 2">
    <name type="scientific">Paramarasmius palmivorus</name>
    <dbReference type="NCBI Taxonomy" id="297713"/>
    <lineage>
        <taxon>Eukaryota</taxon>
        <taxon>Fungi</taxon>
        <taxon>Dikarya</taxon>
        <taxon>Basidiomycota</taxon>
        <taxon>Agaricomycotina</taxon>
        <taxon>Agaricomycetes</taxon>
        <taxon>Agaricomycetidae</taxon>
        <taxon>Agaricales</taxon>
        <taxon>Marasmiineae</taxon>
        <taxon>Marasmiaceae</taxon>
        <taxon>Paramarasmius</taxon>
    </lineage>
</organism>
<dbReference type="Gene3D" id="2.130.10.10">
    <property type="entry name" value="YVTN repeat-like/Quinoprotein amine dehydrogenase"/>
    <property type="match status" value="1"/>
</dbReference>